<dbReference type="Pfam" id="PF01614">
    <property type="entry name" value="IclR_C"/>
    <property type="match status" value="1"/>
</dbReference>
<comment type="function">
    <text evidence="5">May be an activator protein for the gylABX operon.</text>
</comment>
<reference evidence="9" key="1">
    <citation type="submission" date="2024-05" db="EMBL/GenBank/DDBJ databases">
        <title>Herbiconiux sp. A18JL235.</title>
        <authorList>
            <person name="Zhang G."/>
        </authorList>
    </citation>
    <scope>NUCLEOTIDE SEQUENCE</scope>
    <source>
        <strain evidence="9">A18JL235</strain>
    </source>
</reference>
<evidence type="ECO:0000259" key="8">
    <source>
        <dbReference type="PROSITE" id="PS51078"/>
    </source>
</evidence>
<keyword evidence="1" id="KW-0319">Glycerol metabolism</keyword>
<dbReference type="AlphaFoldDB" id="A0AB39BHC3"/>
<dbReference type="Pfam" id="PF09339">
    <property type="entry name" value="HTH_IclR"/>
    <property type="match status" value="1"/>
</dbReference>
<protein>
    <recommendedName>
        <fullName evidence="6">Glycerol operon regulatory protein</fullName>
    </recommendedName>
</protein>
<dbReference type="InterPro" id="IPR036390">
    <property type="entry name" value="WH_DNA-bd_sf"/>
</dbReference>
<dbReference type="GO" id="GO:0003677">
    <property type="term" value="F:DNA binding"/>
    <property type="evidence" value="ECO:0007669"/>
    <property type="project" value="UniProtKB-KW"/>
</dbReference>
<organism evidence="9">
    <name type="scientific">Herbiconiux sp. A18JL235</name>
    <dbReference type="NCBI Taxonomy" id="3152363"/>
    <lineage>
        <taxon>Bacteria</taxon>
        <taxon>Bacillati</taxon>
        <taxon>Actinomycetota</taxon>
        <taxon>Actinomycetes</taxon>
        <taxon>Micrococcales</taxon>
        <taxon>Microbacteriaceae</taxon>
        <taxon>Herbiconiux</taxon>
    </lineage>
</organism>
<dbReference type="InterPro" id="IPR036388">
    <property type="entry name" value="WH-like_DNA-bd_sf"/>
</dbReference>
<sequence length="261" mass="27570">MVDESTGTPERSGVKSSLRTLEILELLASDDQRRTITSIARELGSPKSSVHSIVHTMADRGWLQVSADGTRYGLGIRSLLAGTSYIETDDVVTLTRGTLDAVAERTGETVHLGRLDGADVVYLAKRESVHPLRLYSAVGRRLPAHATALGKALLAQLEPQAVDAALGPGPLRALTPATITDRARLDDELASVREAGIAHDRGENSAGISCFAVAIGRGSSLNAISCSLPDARLTDAHRDEIVTALSEGAREADSLLSRFGA</sequence>
<feature type="domain" description="HTH iclR-type" evidence="7">
    <location>
        <begin position="14"/>
        <end position="76"/>
    </location>
</feature>
<keyword evidence="3" id="KW-0238">DNA-binding</keyword>
<accession>A0AB39BHC3</accession>
<evidence type="ECO:0000259" key="7">
    <source>
        <dbReference type="PROSITE" id="PS51077"/>
    </source>
</evidence>
<dbReference type="GO" id="GO:0006071">
    <property type="term" value="P:glycerol metabolic process"/>
    <property type="evidence" value="ECO:0007669"/>
    <property type="project" value="UniProtKB-KW"/>
</dbReference>
<dbReference type="SMART" id="SM00346">
    <property type="entry name" value="HTH_ICLR"/>
    <property type="match status" value="1"/>
</dbReference>
<evidence type="ECO:0000256" key="5">
    <source>
        <dbReference type="ARBA" id="ARBA00058938"/>
    </source>
</evidence>
<evidence type="ECO:0000256" key="4">
    <source>
        <dbReference type="ARBA" id="ARBA00023163"/>
    </source>
</evidence>
<dbReference type="PROSITE" id="PS51078">
    <property type="entry name" value="ICLR_ED"/>
    <property type="match status" value="1"/>
</dbReference>
<gene>
    <name evidence="9" type="ORF">ABFY20_02145</name>
</gene>
<dbReference type="InterPro" id="IPR014757">
    <property type="entry name" value="Tscrpt_reg_IclR_C"/>
</dbReference>
<dbReference type="Gene3D" id="3.30.450.40">
    <property type="match status" value="1"/>
</dbReference>
<dbReference type="SUPFAM" id="SSF55781">
    <property type="entry name" value="GAF domain-like"/>
    <property type="match status" value="1"/>
</dbReference>
<name>A0AB39BHC3_9MICO</name>
<evidence type="ECO:0000313" key="9">
    <source>
        <dbReference type="EMBL" id="XDI05920.1"/>
    </source>
</evidence>
<dbReference type="PROSITE" id="PS51077">
    <property type="entry name" value="HTH_ICLR"/>
    <property type="match status" value="1"/>
</dbReference>
<dbReference type="GO" id="GO:0003700">
    <property type="term" value="F:DNA-binding transcription factor activity"/>
    <property type="evidence" value="ECO:0007669"/>
    <property type="project" value="TreeGrafter"/>
</dbReference>
<dbReference type="InterPro" id="IPR050707">
    <property type="entry name" value="HTH_MetabolicPath_Reg"/>
</dbReference>
<dbReference type="InterPro" id="IPR029016">
    <property type="entry name" value="GAF-like_dom_sf"/>
</dbReference>
<keyword evidence="4" id="KW-0804">Transcription</keyword>
<dbReference type="RefSeq" id="WP_368498309.1">
    <property type="nucleotide sequence ID" value="NZ_CP162511.1"/>
</dbReference>
<dbReference type="SUPFAM" id="SSF46785">
    <property type="entry name" value="Winged helix' DNA-binding domain"/>
    <property type="match status" value="1"/>
</dbReference>
<dbReference type="FunFam" id="1.10.10.10:FF:000056">
    <property type="entry name" value="IclR family transcriptional regulator"/>
    <property type="match status" value="1"/>
</dbReference>
<proteinExistence type="predicted"/>
<keyword evidence="2" id="KW-0805">Transcription regulation</keyword>
<feature type="domain" description="IclR-ED" evidence="8">
    <location>
        <begin position="77"/>
        <end position="258"/>
    </location>
</feature>
<dbReference type="InterPro" id="IPR005471">
    <property type="entry name" value="Tscrpt_reg_IclR_N"/>
</dbReference>
<evidence type="ECO:0000256" key="6">
    <source>
        <dbReference type="ARBA" id="ARBA00070406"/>
    </source>
</evidence>
<evidence type="ECO:0000256" key="2">
    <source>
        <dbReference type="ARBA" id="ARBA00023015"/>
    </source>
</evidence>
<dbReference type="GO" id="GO:0045892">
    <property type="term" value="P:negative regulation of DNA-templated transcription"/>
    <property type="evidence" value="ECO:0007669"/>
    <property type="project" value="TreeGrafter"/>
</dbReference>
<dbReference type="PANTHER" id="PTHR30136">
    <property type="entry name" value="HELIX-TURN-HELIX TRANSCRIPTIONAL REGULATOR, ICLR FAMILY"/>
    <property type="match status" value="1"/>
</dbReference>
<evidence type="ECO:0000256" key="1">
    <source>
        <dbReference type="ARBA" id="ARBA00022798"/>
    </source>
</evidence>
<dbReference type="PANTHER" id="PTHR30136:SF24">
    <property type="entry name" value="HTH-TYPE TRANSCRIPTIONAL REPRESSOR ALLR"/>
    <property type="match status" value="1"/>
</dbReference>
<dbReference type="Gene3D" id="1.10.10.10">
    <property type="entry name" value="Winged helix-like DNA-binding domain superfamily/Winged helix DNA-binding domain"/>
    <property type="match status" value="1"/>
</dbReference>
<dbReference type="EMBL" id="CP162511">
    <property type="protein sequence ID" value="XDI05920.1"/>
    <property type="molecule type" value="Genomic_DNA"/>
</dbReference>
<evidence type="ECO:0000256" key="3">
    <source>
        <dbReference type="ARBA" id="ARBA00023125"/>
    </source>
</evidence>